<feature type="non-terminal residue" evidence="1">
    <location>
        <position position="1"/>
    </location>
</feature>
<name>A0A1A8Q7R2_9TELE</name>
<evidence type="ECO:0000313" key="1">
    <source>
        <dbReference type="EMBL" id="SBR89810.1"/>
    </source>
</evidence>
<gene>
    <name evidence="1" type="primary">ZNF862</name>
</gene>
<reference evidence="1" key="2">
    <citation type="submission" date="2016-06" db="EMBL/GenBank/DDBJ databases">
        <title>The genome of a short-lived fish provides insights into sex chromosome evolution and the genetic control of aging.</title>
        <authorList>
            <person name="Reichwald K."/>
            <person name="Felder M."/>
            <person name="Petzold A."/>
            <person name="Koch P."/>
            <person name="Groth M."/>
            <person name="Platzer M."/>
        </authorList>
    </citation>
    <scope>NUCLEOTIDE SEQUENCE</scope>
    <source>
        <tissue evidence="1">Brain</tissue>
    </source>
</reference>
<dbReference type="EMBL" id="HAEG01011453">
    <property type="protein sequence ID" value="SBR89810.1"/>
    <property type="molecule type" value="Transcribed_RNA"/>
</dbReference>
<organism evidence="1">
    <name type="scientific">Nothobranchius pienaari</name>
    <dbReference type="NCBI Taxonomy" id="704102"/>
    <lineage>
        <taxon>Eukaryota</taxon>
        <taxon>Metazoa</taxon>
        <taxon>Chordata</taxon>
        <taxon>Craniata</taxon>
        <taxon>Vertebrata</taxon>
        <taxon>Euteleostomi</taxon>
        <taxon>Actinopterygii</taxon>
        <taxon>Neopterygii</taxon>
        <taxon>Teleostei</taxon>
        <taxon>Neoteleostei</taxon>
        <taxon>Acanthomorphata</taxon>
        <taxon>Ovalentaria</taxon>
        <taxon>Atherinomorphae</taxon>
        <taxon>Cyprinodontiformes</taxon>
        <taxon>Nothobranchiidae</taxon>
        <taxon>Nothobranchius</taxon>
    </lineage>
</organism>
<proteinExistence type="predicted"/>
<sequence length="59" mass="6905">ALPATWRVNVCTKLVMFISHLPWISDTPPACMQRTQTYAKRERRIQRHFHLSHSISLSS</sequence>
<feature type="non-terminal residue" evidence="1">
    <location>
        <position position="59"/>
    </location>
</feature>
<dbReference type="AlphaFoldDB" id="A0A1A8Q7R2"/>
<protein>
    <submittedName>
        <fullName evidence="1">Zinc finger protein 862</fullName>
    </submittedName>
</protein>
<reference evidence="1" key="1">
    <citation type="submission" date="2016-05" db="EMBL/GenBank/DDBJ databases">
        <authorList>
            <person name="Lavstsen T."/>
            <person name="Jespersen J.S."/>
        </authorList>
    </citation>
    <scope>NUCLEOTIDE SEQUENCE</scope>
    <source>
        <tissue evidence="1">Brain</tissue>
    </source>
</reference>
<accession>A0A1A8Q7R2</accession>